<dbReference type="Proteomes" id="UP001177670">
    <property type="component" value="Unassembled WGS sequence"/>
</dbReference>
<gene>
    <name evidence="2" type="ORF">K0M31_008326</name>
</gene>
<dbReference type="AlphaFoldDB" id="A0AA40FQS1"/>
<sequence length="141" mass="16198">MLESKERRARCAEYVARAQMLRKLVVSSLIVADCESPYYTTLDTPSRPTMHLFREARKKKGKRKLTLAELILAVALPPAITFNEFSASSRKQLRGALLPSAQRKDDDDDDDDDDNDDDDDDDDDDEKKFLNVVWTFVNENR</sequence>
<protein>
    <submittedName>
        <fullName evidence="2">Uncharacterized protein</fullName>
    </submittedName>
</protein>
<organism evidence="2 3">
    <name type="scientific">Melipona bicolor</name>
    <dbReference type="NCBI Taxonomy" id="60889"/>
    <lineage>
        <taxon>Eukaryota</taxon>
        <taxon>Metazoa</taxon>
        <taxon>Ecdysozoa</taxon>
        <taxon>Arthropoda</taxon>
        <taxon>Hexapoda</taxon>
        <taxon>Insecta</taxon>
        <taxon>Pterygota</taxon>
        <taxon>Neoptera</taxon>
        <taxon>Endopterygota</taxon>
        <taxon>Hymenoptera</taxon>
        <taxon>Apocrita</taxon>
        <taxon>Aculeata</taxon>
        <taxon>Apoidea</taxon>
        <taxon>Anthophila</taxon>
        <taxon>Apidae</taxon>
        <taxon>Melipona</taxon>
    </lineage>
</organism>
<evidence type="ECO:0000256" key="1">
    <source>
        <dbReference type="SAM" id="MobiDB-lite"/>
    </source>
</evidence>
<name>A0AA40FQS1_9HYME</name>
<evidence type="ECO:0000313" key="2">
    <source>
        <dbReference type="EMBL" id="KAK1123628.1"/>
    </source>
</evidence>
<feature type="compositionally biased region" description="Acidic residues" evidence="1">
    <location>
        <begin position="106"/>
        <end position="125"/>
    </location>
</feature>
<comment type="caution">
    <text evidence="2">The sequence shown here is derived from an EMBL/GenBank/DDBJ whole genome shotgun (WGS) entry which is preliminary data.</text>
</comment>
<feature type="region of interest" description="Disordered" evidence="1">
    <location>
        <begin position="94"/>
        <end position="126"/>
    </location>
</feature>
<keyword evidence="3" id="KW-1185">Reference proteome</keyword>
<accession>A0AA40FQS1</accession>
<proteinExistence type="predicted"/>
<evidence type="ECO:0000313" key="3">
    <source>
        <dbReference type="Proteomes" id="UP001177670"/>
    </source>
</evidence>
<dbReference type="EMBL" id="JAHYIQ010000020">
    <property type="protein sequence ID" value="KAK1123628.1"/>
    <property type="molecule type" value="Genomic_DNA"/>
</dbReference>
<reference evidence="2" key="1">
    <citation type="submission" date="2021-10" db="EMBL/GenBank/DDBJ databases">
        <title>Melipona bicolor Genome sequencing and assembly.</title>
        <authorList>
            <person name="Araujo N.S."/>
            <person name="Arias M.C."/>
        </authorList>
    </citation>
    <scope>NUCLEOTIDE SEQUENCE</scope>
    <source>
        <strain evidence="2">USP_2M_L1-L4_2017</strain>
        <tissue evidence="2">Whole body</tissue>
    </source>
</reference>